<evidence type="ECO:0000313" key="1">
    <source>
        <dbReference type="EMBL" id="PWA01578.1"/>
    </source>
</evidence>
<dbReference type="AlphaFoldDB" id="A0A2U1J9D6"/>
<keyword evidence="2" id="KW-1185">Reference proteome</keyword>
<evidence type="ECO:0000313" key="2">
    <source>
        <dbReference type="Proteomes" id="UP000245591"/>
    </source>
</evidence>
<feature type="non-terminal residue" evidence="1">
    <location>
        <position position="1"/>
    </location>
</feature>
<dbReference type="Proteomes" id="UP000245591">
    <property type="component" value="Unassembled WGS sequence"/>
</dbReference>
<protein>
    <submittedName>
        <fullName evidence="1">Uncharacterized protein</fullName>
    </submittedName>
</protein>
<organism evidence="1 2">
    <name type="scientific">Smittium angustum</name>
    <dbReference type="NCBI Taxonomy" id="133377"/>
    <lineage>
        <taxon>Eukaryota</taxon>
        <taxon>Fungi</taxon>
        <taxon>Fungi incertae sedis</taxon>
        <taxon>Zoopagomycota</taxon>
        <taxon>Kickxellomycotina</taxon>
        <taxon>Harpellomycetes</taxon>
        <taxon>Harpellales</taxon>
        <taxon>Legeriomycetaceae</taxon>
        <taxon>Smittium</taxon>
    </lineage>
</organism>
<name>A0A2U1J9D6_SMIAN</name>
<sequence>HSSNVEEAIGFCFSNINNPKLCSNNVEPALNNQIFLNSLSHPGVQDYCLILKPNTVCTLMRNISEKDGLMNNCKVIVQSIQNRT</sequence>
<reference evidence="1 2" key="1">
    <citation type="journal article" date="2018" name="MBio">
        <title>Comparative Genomics Reveals the Core Gene Toolbox for the Fungus-Insect Symbiosis.</title>
        <authorList>
            <person name="Wang Y."/>
            <person name="Stata M."/>
            <person name="Wang W."/>
            <person name="Stajich J.E."/>
            <person name="White M.M."/>
            <person name="Moncalvo J.M."/>
        </authorList>
    </citation>
    <scope>NUCLEOTIDE SEQUENCE [LARGE SCALE GENOMIC DNA]</scope>
    <source>
        <strain evidence="1 2">AUS-126-30</strain>
    </source>
</reference>
<dbReference type="EMBL" id="MBFU01000159">
    <property type="protein sequence ID" value="PWA01578.1"/>
    <property type="molecule type" value="Genomic_DNA"/>
</dbReference>
<accession>A0A2U1J9D6</accession>
<proteinExistence type="predicted"/>
<gene>
    <name evidence="1" type="ORF">BB558_002324</name>
</gene>
<comment type="caution">
    <text evidence="1">The sequence shown here is derived from an EMBL/GenBank/DDBJ whole genome shotgun (WGS) entry which is preliminary data.</text>
</comment>